<dbReference type="InterPro" id="IPR024990">
    <property type="entry name" value="Apc1"/>
</dbReference>
<feature type="compositionally biased region" description="Polar residues" evidence="6">
    <location>
        <begin position="1107"/>
        <end position="1116"/>
    </location>
</feature>
<dbReference type="PANTHER" id="PTHR12827:SF3">
    <property type="entry name" value="ANAPHASE-PROMOTING COMPLEX SUBUNIT 1"/>
    <property type="match status" value="1"/>
</dbReference>
<evidence type="ECO:0000256" key="1">
    <source>
        <dbReference type="ARBA" id="ARBA00010547"/>
    </source>
</evidence>
<keyword evidence="10" id="KW-1185">Reference proteome</keyword>
<feature type="domain" description="Anaphase-promoting complex subunit 1 N-terminal" evidence="7">
    <location>
        <begin position="92"/>
        <end position="362"/>
    </location>
</feature>
<evidence type="ECO:0000256" key="2">
    <source>
        <dbReference type="ARBA" id="ARBA00022618"/>
    </source>
</evidence>
<reference evidence="9 10" key="1">
    <citation type="journal article" date="2018" name="Mol. Biol. Evol.">
        <title>Broad Genomic Sampling Reveals a Smut Pathogenic Ancestry of the Fungal Clade Ustilaginomycotina.</title>
        <authorList>
            <person name="Kijpornyongpan T."/>
            <person name="Mondo S.J."/>
            <person name="Barry K."/>
            <person name="Sandor L."/>
            <person name="Lee J."/>
            <person name="Lipzen A."/>
            <person name="Pangilinan J."/>
            <person name="LaButti K."/>
            <person name="Hainaut M."/>
            <person name="Henrissat B."/>
            <person name="Grigoriev I.V."/>
            <person name="Spatafora J.W."/>
            <person name="Aime M.C."/>
        </authorList>
    </citation>
    <scope>NUCLEOTIDE SEQUENCE [LARGE SCALE GENOMIC DNA]</scope>
    <source>
        <strain evidence="9 10">MCA 3882</strain>
    </source>
</reference>
<evidence type="ECO:0000259" key="8">
    <source>
        <dbReference type="Pfam" id="PF21282"/>
    </source>
</evidence>
<dbReference type="GO" id="GO:0005680">
    <property type="term" value="C:anaphase-promoting complex"/>
    <property type="evidence" value="ECO:0007669"/>
    <property type="project" value="InterPro"/>
</dbReference>
<evidence type="ECO:0000259" key="7">
    <source>
        <dbReference type="Pfam" id="PF12859"/>
    </source>
</evidence>
<dbReference type="STRING" id="1280837.A0A316V6K9"/>
<dbReference type="Pfam" id="PF21282">
    <property type="entry name" value="APC1_3rd"/>
    <property type="match status" value="1"/>
</dbReference>
<feature type="region of interest" description="Disordered" evidence="6">
    <location>
        <begin position="1"/>
        <end position="37"/>
    </location>
</feature>
<evidence type="ECO:0000256" key="4">
    <source>
        <dbReference type="ARBA" id="ARBA00022776"/>
    </source>
</evidence>
<evidence type="ECO:0000256" key="3">
    <source>
        <dbReference type="ARBA" id="ARBA00022737"/>
    </source>
</evidence>
<sequence>MEIERGELLCQRASKVDQTAQKGQSKSQSARDDFEKQLDAFLPPSGSQSESWQLKQLRASFGHTGSIYSKNTPLSEYNAGECNGIRTTTHGKSRDHNEREVELYWNDNRLIWSVAGIAIRTFSFEKSVRWACWAWFDVQETKGRSSQRALCIFLQSSMIIQFPHTGQEYVKRLDFEVLKVVVLDVGIFVQRRSEREDRKRHERSLQADRDFDLDAIFQDEPLPNLFYLRRPLDELKPVQVFEASEGARRASSRPYTLMKESSKLFNSIEERIVNVHKIKSKKSPASDVLVTISDDDKKVHFYSLRIKPTLTDEPQSANHANGDLPKRPRLSSATRGRTPSHRRTSRLESRSSFAAGQSMRMSMNAGQRPGASIIERSRVSSGHAHLYGLGLPTVSNAPRQEVAEIQMEEADGIRHVIQSIDGVQVHKDRDLLEQILQPHVASAPHQGDELIQDILDASHVYLNPTQASRVQQRTQDMQTEKHTTRQALWQSFCSIFIQGAMTENDSPAREETAWNRMLQSASKEEQMYSTLLPSFPSNDREYCSHLWQDAPLKKDVDHVSAAVMLNMIAQDLRLNTRRISSDLERVAHLILSIAIECKWSNWIRYWSSMIGVDHYAENDTAANDEPVLFDIYDDLRNFMTNQSTSKPSSILRPRSARIRSTYEAFQLPAAFFKLMSGRVCSTTDARSYRVVEAMLANNIDEDFLQNVPLSIALPLLEACHVSRSDPPLSWGQKAYTLVGRPDLALQLSKKVQAEGDRSRKEINNSAESARKQRGDAPKLPGICFQLFNKDHRLIDVSNILQTHRAVATRGPAESNTAGNQMDEEVMAEQQKRIFVSVSDRLKATSVGRAMFLLSSQPIQMAKQLKISPVCLRIKMLCHCIVTHREPDAESAEMEWPEFHNGVSAALMLATEEVQVESSWIYSQTSSAFNSRHAGFIFGLGLQGQLRNLGKIHAHHYLSNRHLTTTIGLLLGIAVSFVGSCDVMAKALMSIHLIHTLPTHSKPLKTTMLEQSAALVGLGFVFLGSYDAWASRMALRALSTDLVMTDDNQMLRRESFSLSAGFALGLICLGKGRQHKTSVEIEREIVPHLENVIKQCSSGGRASDKNGKTSSQNSKNSSAFEWRPDISLTTTPASIALALIYLRSNRADIAAKLALPEYIAELNEIRPDILQIRVLCRSLIMWDDIKPTQRWLESTLPPFFHKFDLDRNEDVGESVQSALYNMRIGAIFAVGLKFAGSNDHTAKEFLLNQLSIIQSKAEVRPITFFDKVRQQVLRSAIDTTLTSLAIVTAGSGDVEIMKLIRKTLFKSDQMRYGNYMASTMAMGMLFLGGGRYTLGSSDIAIAALLIAFFPLYPINAQDNRAYLQAYRHFWILAVEARLLSVKDIRSGETSHTPIDILLNSNGGEQSNQGETPCVLPEVDQIDTIRIASDRYLHAAIDVKTNKHHRRTLLDTQTMFAMRRLASLSHEQDPHGCASLLEQQKGLQVELSVPLKSHTSLATIRSWQQESESLAAEIRTSIDRPMIKDALDIIYGGSRALDERSEDLQSKAEEVALELFMVQSLSHCLCEDKLPIWSDLILLYTKVRNIIRSIESEGTISIGDRMFLIDLAFLHGNQDRITSLFNNKPLLPHDFIGRLLHRIEEGVTRL</sequence>
<dbReference type="Pfam" id="PF12859">
    <property type="entry name" value="ANAPC1"/>
    <property type="match status" value="1"/>
</dbReference>
<protein>
    <submittedName>
        <fullName evidence="9">Uncharacterized protein</fullName>
    </submittedName>
</protein>
<feature type="compositionally biased region" description="Basic and acidic residues" evidence="6">
    <location>
        <begin position="751"/>
        <end position="774"/>
    </location>
</feature>
<dbReference type="PANTHER" id="PTHR12827">
    <property type="entry name" value="MEIOTIC CHECKPOINT REGULATOR TSG24 FAMILY MEMBER"/>
    <property type="match status" value="1"/>
</dbReference>
<dbReference type="InterPro" id="IPR049255">
    <property type="entry name" value="Apc1_N"/>
</dbReference>
<dbReference type="FunCoup" id="A0A316V6K9">
    <property type="interactions" value="582"/>
</dbReference>
<dbReference type="GeneID" id="37024681"/>
<feature type="compositionally biased region" description="Polar residues" evidence="6">
    <location>
        <begin position="16"/>
        <end position="28"/>
    </location>
</feature>
<comment type="similarity">
    <text evidence="1">Belongs to the APC1 family.</text>
</comment>
<keyword evidence="5" id="KW-0131">Cell cycle</keyword>
<feature type="region of interest" description="Disordered" evidence="6">
    <location>
        <begin position="1096"/>
        <end position="1116"/>
    </location>
</feature>
<evidence type="ECO:0000256" key="6">
    <source>
        <dbReference type="SAM" id="MobiDB-lite"/>
    </source>
</evidence>
<dbReference type="Gene3D" id="1.25.10.10">
    <property type="entry name" value="Leucine-rich Repeat Variant"/>
    <property type="match status" value="2"/>
</dbReference>
<evidence type="ECO:0000313" key="9">
    <source>
        <dbReference type="EMBL" id="PWN32894.1"/>
    </source>
</evidence>
<feature type="domain" description="Anaphase-promoting complex subunit 1 beta-sandwich" evidence="8">
    <location>
        <begin position="1376"/>
        <end position="1453"/>
    </location>
</feature>
<organism evidence="9 10">
    <name type="scientific">Meira miltonrushii</name>
    <dbReference type="NCBI Taxonomy" id="1280837"/>
    <lineage>
        <taxon>Eukaryota</taxon>
        <taxon>Fungi</taxon>
        <taxon>Dikarya</taxon>
        <taxon>Basidiomycota</taxon>
        <taxon>Ustilaginomycotina</taxon>
        <taxon>Exobasidiomycetes</taxon>
        <taxon>Exobasidiales</taxon>
        <taxon>Brachybasidiaceae</taxon>
        <taxon>Meira</taxon>
    </lineage>
</organism>
<evidence type="ECO:0000256" key="5">
    <source>
        <dbReference type="ARBA" id="ARBA00023306"/>
    </source>
</evidence>
<feature type="region of interest" description="Disordered" evidence="6">
    <location>
        <begin position="750"/>
        <end position="774"/>
    </location>
</feature>
<dbReference type="EMBL" id="KZ819605">
    <property type="protein sequence ID" value="PWN32894.1"/>
    <property type="molecule type" value="Genomic_DNA"/>
</dbReference>
<dbReference type="Proteomes" id="UP000245771">
    <property type="component" value="Unassembled WGS sequence"/>
</dbReference>
<dbReference type="GO" id="GO:0031145">
    <property type="term" value="P:anaphase-promoting complex-dependent catabolic process"/>
    <property type="evidence" value="ECO:0007669"/>
    <property type="project" value="TreeGrafter"/>
</dbReference>
<keyword evidence="4" id="KW-0498">Mitosis</keyword>
<dbReference type="InterPro" id="IPR011989">
    <property type="entry name" value="ARM-like"/>
</dbReference>
<name>A0A316V6K9_9BASI</name>
<gene>
    <name evidence="9" type="ORF">FA14DRAFT_79185</name>
</gene>
<keyword evidence="3" id="KW-0677">Repeat</keyword>
<feature type="compositionally biased region" description="Polar residues" evidence="6">
    <location>
        <begin position="350"/>
        <end position="365"/>
    </location>
</feature>
<dbReference type="GO" id="GO:0007091">
    <property type="term" value="P:metaphase/anaphase transition of mitotic cell cycle"/>
    <property type="evidence" value="ECO:0007669"/>
    <property type="project" value="TreeGrafter"/>
</dbReference>
<dbReference type="GO" id="GO:0060090">
    <property type="term" value="F:molecular adaptor activity"/>
    <property type="evidence" value="ECO:0007669"/>
    <property type="project" value="TreeGrafter"/>
</dbReference>
<dbReference type="GO" id="GO:0070979">
    <property type="term" value="P:protein K11-linked ubiquitination"/>
    <property type="evidence" value="ECO:0007669"/>
    <property type="project" value="TreeGrafter"/>
</dbReference>
<dbReference type="OrthoDB" id="26401at2759"/>
<accession>A0A316V6K9</accession>
<dbReference type="InParanoid" id="A0A316V6K9"/>
<keyword evidence="2" id="KW-0132">Cell division</keyword>
<dbReference type="RefSeq" id="XP_025353196.1">
    <property type="nucleotide sequence ID" value="XM_025502900.1"/>
</dbReference>
<evidence type="ECO:0000313" key="10">
    <source>
        <dbReference type="Proteomes" id="UP000245771"/>
    </source>
</evidence>
<dbReference type="InterPro" id="IPR048971">
    <property type="entry name" value="Apc1_3rd"/>
</dbReference>
<feature type="region of interest" description="Disordered" evidence="6">
    <location>
        <begin position="310"/>
        <end position="366"/>
    </location>
</feature>
<proteinExistence type="inferred from homology"/>
<dbReference type="GO" id="GO:0051301">
    <property type="term" value="P:cell division"/>
    <property type="evidence" value="ECO:0007669"/>
    <property type="project" value="UniProtKB-KW"/>
</dbReference>